<reference evidence="10" key="1">
    <citation type="submission" date="2021-01" db="EMBL/GenBank/DDBJ databases">
        <title>Chromosome-level genome assembly of a human fungal pathogen reveals clustering of transcriptionally co-regulated genes.</title>
        <authorList>
            <person name="Voorhies M."/>
            <person name="Cohen S."/>
            <person name="Shea T.P."/>
            <person name="Petrus S."/>
            <person name="Munoz J.F."/>
            <person name="Poplawski S."/>
            <person name="Goldman W.E."/>
            <person name="Michael T."/>
            <person name="Cuomo C.A."/>
            <person name="Sil A."/>
            <person name="Beyhan S."/>
        </authorList>
    </citation>
    <scope>NUCLEOTIDE SEQUENCE</scope>
    <source>
        <strain evidence="10">WU24</strain>
    </source>
</reference>
<feature type="compositionally biased region" description="Polar residues" evidence="8">
    <location>
        <begin position="160"/>
        <end position="172"/>
    </location>
</feature>
<dbReference type="SMART" id="SM00220">
    <property type="entry name" value="S_TKc"/>
    <property type="match status" value="1"/>
</dbReference>
<protein>
    <submittedName>
        <fullName evidence="10">Serine/threonine-protein kinase MARK2</fullName>
    </submittedName>
</protein>
<dbReference type="PROSITE" id="PS00107">
    <property type="entry name" value="PROTEIN_KINASE_ATP"/>
    <property type="match status" value="1"/>
</dbReference>
<dbReference type="InterPro" id="IPR017441">
    <property type="entry name" value="Protein_kinase_ATP_BS"/>
</dbReference>
<feature type="binding site" evidence="7">
    <location>
        <position position="357"/>
    </location>
    <ligand>
        <name>ATP</name>
        <dbReference type="ChEBI" id="CHEBI:30616"/>
    </ligand>
</feature>
<feature type="region of interest" description="Disordered" evidence="8">
    <location>
        <begin position="188"/>
        <end position="287"/>
    </location>
</feature>
<dbReference type="GO" id="GO:0005524">
    <property type="term" value="F:ATP binding"/>
    <property type="evidence" value="ECO:0007669"/>
    <property type="project" value="UniProtKB-UniRule"/>
</dbReference>
<feature type="compositionally biased region" description="Low complexity" evidence="8">
    <location>
        <begin position="189"/>
        <end position="214"/>
    </location>
</feature>
<evidence type="ECO:0000256" key="5">
    <source>
        <dbReference type="ARBA" id="ARBA00022777"/>
    </source>
</evidence>
<evidence type="ECO:0000256" key="3">
    <source>
        <dbReference type="ARBA" id="ARBA00022679"/>
    </source>
</evidence>
<organism evidence="10 11">
    <name type="scientific">Ajellomyces capsulatus</name>
    <name type="common">Darling's disease fungus</name>
    <name type="synonym">Histoplasma capsulatum</name>
    <dbReference type="NCBI Taxonomy" id="5037"/>
    <lineage>
        <taxon>Eukaryota</taxon>
        <taxon>Fungi</taxon>
        <taxon>Dikarya</taxon>
        <taxon>Ascomycota</taxon>
        <taxon>Pezizomycotina</taxon>
        <taxon>Eurotiomycetes</taxon>
        <taxon>Eurotiomycetidae</taxon>
        <taxon>Onygenales</taxon>
        <taxon>Ajellomycetaceae</taxon>
        <taxon>Histoplasma</taxon>
    </lineage>
</organism>
<dbReference type="GO" id="GO:0035556">
    <property type="term" value="P:intracellular signal transduction"/>
    <property type="evidence" value="ECO:0007669"/>
    <property type="project" value="TreeGrafter"/>
</dbReference>
<evidence type="ECO:0000313" key="10">
    <source>
        <dbReference type="EMBL" id="QSS58464.1"/>
    </source>
</evidence>
<dbReference type="GO" id="GO:0005737">
    <property type="term" value="C:cytoplasm"/>
    <property type="evidence" value="ECO:0007669"/>
    <property type="project" value="TreeGrafter"/>
</dbReference>
<feature type="region of interest" description="Disordered" evidence="8">
    <location>
        <begin position="80"/>
        <end position="172"/>
    </location>
</feature>
<evidence type="ECO:0000256" key="6">
    <source>
        <dbReference type="ARBA" id="ARBA00022840"/>
    </source>
</evidence>
<dbReference type="EMBL" id="CP069109">
    <property type="protein sequence ID" value="QSS58464.1"/>
    <property type="molecule type" value="Genomic_DNA"/>
</dbReference>
<dbReference type="PROSITE" id="PS00108">
    <property type="entry name" value="PROTEIN_KINASE_ST"/>
    <property type="match status" value="1"/>
</dbReference>
<evidence type="ECO:0000313" key="11">
    <source>
        <dbReference type="Proteomes" id="UP000663671"/>
    </source>
</evidence>
<sequence>MSGPIISNHVVHPSEDHSAAANLEQGVNRLPAHLQSLTLSTDSELENVRVADLPPAIVEEDEDTASEPCEPLTPISTIHPPHFNNDHPHGKVSKPIINNADELPPSTDLSSSRPTNCPSKTPPPPLIRRHSPLRSASKSIKSLFRKRKGTSSCADDPAAPTSNSSPQETTQPHNISILTNNIHHGLFLSASRNSPTNSSHSGSPRSPFSPSSTFNGGVAAMLSSSTPSESSLAQKTPARASTGLSLRERGKIMFGSTPRPNRIDQKIRSPSLSDVQSQPERPGFSIPAVEGVGLKSRRMSASFPDDFDVDTCELDEEYVSASRVPGKRAKEIGKGATATVKVMCRKHGKRHDLYAVKEFRKRGQQEDEDEYVKKVKSEFSIAKSLDHPNIVKTFRLCIHNGRWNHVMEMCSYGEVFSLVQKDYLTDADNLCFFKQTVRGIAYLHENGIAHRDIKLENLLLSDEGHIKITDFGVSEVFSGIHPGLRSSGGQCGKEMNGVRLCSPGICGSLPYIAPEVLAKKDSKFMVMAADFWHSDKYDPRPLDIWSCAIVYFCLRFRASPWPAADVKHFQYATFLDGWNRFLKQDPDRVVTEDDYPNCGRLFRHIKYLGMRRLLLKMLNPDPAKRANIQEVMQDRFFKTIECCAPEPLDPSKVVTSIDVASSGSHKLASKMVVQKTHHHFPPSKKLLPQHRFDMGDGYQ</sequence>
<evidence type="ECO:0000259" key="9">
    <source>
        <dbReference type="PROSITE" id="PS50011"/>
    </source>
</evidence>
<dbReference type="OrthoDB" id="4062651at2759"/>
<comment type="similarity">
    <text evidence="1">Belongs to the protein kinase superfamily. CAMK Ser/Thr protein kinase family. NIM1 subfamily.</text>
</comment>
<dbReference type="VEuPathDB" id="FungiDB:I7I51_07890"/>
<dbReference type="AlphaFoldDB" id="A0A8A1M1C1"/>
<accession>A0A8A1M1C1</accession>
<keyword evidence="6 7" id="KW-0067">ATP-binding</keyword>
<dbReference type="PROSITE" id="PS50011">
    <property type="entry name" value="PROTEIN_KINASE_DOM"/>
    <property type="match status" value="1"/>
</dbReference>
<evidence type="ECO:0000256" key="1">
    <source>
        <dbReference type="ARBA" id="ARBA00010791"/>
    </source>
</evidence>
<dbReference type="Gene3D" id="1.10.510.10">
    <property type="entry name" value="Transferase(Phosphotransferase) domain 1"/>
    <property type="match status" value="1"/>
</dbReference>
<evidence type="ECO:0000256" key="2">
    <source>
        <dbReference type="ARBA" id="ARBA00022527"/>
    </source>
</evidence>
<dbReference type="GO" id="GO:0004674">
    <property type="term" value="F:protein serine/threonine kinase activity"/>
    <property type="evidence" value="ECO:0007669"/>
    <property type="project" value="UniProtKB-KW"/>
</dbReference>
<dbReference type="SUPFAM" id="SSF56112">
    <property type="entry name" value="Protein kinase-like (PK-like)"/>
    <property type="match status" value="1"/>
</dbReference>
<keyword evidence="4 7" id="KW-0547">Nucleotide-binding</keyword>
<keyword evidence="5 10" id="KW-0418">Kinase</keyword>
<dbReference type="InterPro" id="IPR011009">
    <property type="entry name" value="Kinase-like_dom_sf"/>
</dbReference>
<dbReference type="InterPro" id="IPR008271">
    <property type="entry name" value="Ser/Thr_kinase_AS"/>
</dbReference>
<dbReference type="Proteomes" id="UP000663671">
    <property type="component" value="Chromosome 2"/>
</dbReference>
<evidence type="ECO:0000256" key="7">
    <source>
        <dbReference type="PROSITE-ProRule" id="PRU10141"/>
    </source>
</evidence>
<evidence type="ECO:0000256" key="4">
    <source>
        <dbReference type="ARBA" id="ARBA00022741"/>
    </source>
</evidence>
<dbReference type="Pfam" id="PF00069">
    <property type="entry name" value="Pkinase"/>
    <property type="match status" value="1"/>
</dbReference>
<dbReference type="PANTHER" id="PTHR24346">
    <property type="entry name" value="MAP/MICROTUBULE AFFINITY-REGULATING KINASE"/>
    <property type="match status" value="1"/>
</dbReference>
<proteinExistence type="inferred from homology"/>
<evidence type="ECO:0000256" key="8">
    <source>
        <dbReference type="SAM" id="MobiDB-lite"/>
    </source>
</evidence>
<dbReference type="PANTHER" id="PTHR24346:SF82">
    <property type="entry name" value="KP78A-RELATED"/>
    <property type="match status" value="1"/>
</dbReference>
<feature type="domain" description="Protein kinase" evidence="9">
    <location>
        <begin position="326"/>
        <end position="637"/>
    </location>
</feature>
<gene>
    <name evidence="10" type="ORF">I7I51_07890</name>
</gene>
<keyword evidence="2" id="KW-0723">Serine/threonine-protein kinase</keyword>
<name>A0A8A1M1C1_AJECA</name>
<keyword evidence="3" id="KW-0808">Transferase</keyword>
<dbReference type="InterPro" id="IPR000719">
    <property type="entry name" value="Prot_kinase_dom"/>
</dbReference>
<feature type="compositionally biased region" description="Polar residues" evidence="8">
    <location>
        <begin position="268"/>
        <end position="279"/>
    </location>
</feature>